<evidence type="ECO:0000259" key="3">
    <source>
        <dbReference type="Pfam" id="PF03816"/>
    </source>
</evidence>
<organism evidence="4 5">
    <name type="scientific">Listeria fleischmannii 1991</name>
    <dbReference type="NCBI Taxonomy" id="1430899"/>
    <lineage>
        <taxon>Bacteria</taxon>
        <taxon>Bacillati</taxon>
        <taxon>Bacillota</taxon>
        <taxon>Bacilli</taxon>
        <taxon>Bacillales</taxon>
        <taxon>Listeriaceae</taxon>
        <taxon>Listeria</taxon>
    </lineage>
</organism>
<dbReference type="InterPro" id="IPR004474">
    <property type="entry name" value="LytR_CpsA_psr"/>
</dbReference>
<keyword evidence="2" id="KW-1133">Transmembrane helix</keyword>
<evidence type="ECO:0000256" key="2">
    <source>
        <dbReference type="SAM" id="Phobius"/>
    </source>
</evidence>
<evidence type="ECO:0000256" key="1">
    <source>
        <dbReference type="ARBA" id="ARBA00006068"/>
    </source>
</evidence>
<dbReference type="AlphaFoldDB" id="A0A0J8J3C8"/>
<keyword evidence="2" id="KW-0472">Membrane</keyword>
<feature type="domain" description="Cell envelope-related transcriptional attenuator" evidence="3">
    <location>
        <begin position="82"/>
        <end position="235"/>
    </location>
</feature>
<dbReference type="EMBL" id="AZHO01000023">
    <property type="protein sequence ID" value="KMT58821.1"/>
    <property type="molecule type" value="Genomic_DNA"/>
</dbReference>
<dbReference type="Proteomes" id="UP000052258">
    <property type="component" value="Unassembled WGS sequence"/>
</dbReference>
<dbReference type="Pfam" id="PF03816">
    <property type="entry name" value="LytR_cpsA_psr"/>
    <property type="match status" value="1"/>
</dbReference>
<gene>
    <name evidence="4" type="ORF">X560_1857</name>
</gene>
<feature type="transmembrane region" description="Helical" evidence="2">
    <location>
        <begin position="16"/>
        <end position="37"/>
    </location>
</feature>
<keyword evidence="2" id="KW-0812">Transmembrane</keyword>
<dbReference type="NCBIfam" id="TIGR00350">
    <property type="entry name" value="lytR_cpsA_psr"/>
    <property type="match status" value="1"/>
</dbReference>
<protein>
    <submittedName>
        <fullName evidence="4">Membrane-bound transcriptional regulator LytR</fullName>
    </submittedName>
</protein>
<reference evidence="4 5" key="1">
    <citation type="journal article" date="2015" name="Genome Biol. Evol.">
        <title>Comparative Genomics of Listeria Sensu Lato: Genus-Wide Differences in Evolutionary Dynamics and the Progressive Gain of Complex, Potentially Pathogenicity-Related Traits through Lateral Gene Transfer.</title>
        <authorList>
            <person name="Chiara M."/>
            <person name="Caruso M."/>
            <person name="D'Erchia A.M."/>
            <person name="Manzari C."/>
            <person name="Fraccalvieri R."/>
            <person name="Goffredo E."/>
            <person name="Latorre L."/>
            <person name="Miccolupo A."/>
            <person name="Padalino I."/>
            <person name="Santagada G."/>
            <person name="Chiocco D."/>
            <person name="Pesole G."/>
            <person name="Horner D.S."/>
            <person name="Parisi A."/>
        </authorList>
    </citation>
    <scope>NUCLEOTIDE SEQUENCE [LARGE SCALE GENOMIC DNA]</scope>
    <source>
        <strain evidence="4 5">1991</strain>
    </source>
</reference>
<name>A0A0J8J3C8_9LIST</name>
<dbReference type="InterPro" id="IPR050922">
    <property type="entry name" value="LytR/CpsA/Psr_CW_biosynth"/>
</dbReference>
<comment type="caution">
    <text evidence="4">The sequence shown here is derived from an EMBL/GenBank/DDBJ whole genome shotgun (WGS) entry which is preliminary data.</text>
</comment>
<evidence type="ECO:0000313" key="5">
    <source>
        <dbReference type="Proteomes" id="UP000052258"/>
    </source>
</evidence>
<dbReference type="PATRIC" id="fig|1430899.3.peg.1897"/>
<dbReference type="PANTHER" id="PTHR33392:SF6">
    <property type="entry name" value="POLYISOPRENYL-TEICHOIC ACID--PEPTIDOGLYCAN TEICHOIC ACID TRANSFERASE TAGU"/>
    <property type="match status" value="1"/>
</dbReference>
<accession>A0A0J8J3C8</accession>
<evidence type="ECO:0000313" key="4">
    <source>
        <dbReference type="EMBL" id="KMT58821.1"/>
    </source>
</evidence>
<comment type="similarity">
    <text evidence="1">Belongs to the LytR/CpsA/Psr (LCP) family.</text>
</comment>
<keyword evidence="5" id="KW-1185">Reference proteome</keyword>
<proteinExistence type="inferred from homology"/>
<dbReference type="PANTHER" id="PTHR33392">
    <property type="entry name" value="POLYISOPRENYL-TEICHOIC ACID--PEPTIDOGLYCAN TEICHOIC ACID TRANSFERASE TAGU"/>
    <property type="match status" value="1"/>
</dbReference>
<dbReference type="Gene3D" id="3.40.630.190">
    <property type="entry name" value="LCP protein"/>
    <property type="match status" value="1"/>
</dbReference>
<sequence length="317" mass="35264">MRSDKQKKKKRKGLKIFLIILLVFVLGIAGYLGYAYWKTTSTFNKIHTPIEGKENASVRLDKKQPFSVLILGVDERSGDKGRSDTLIAATVNPTKNKIQMLSIPRDTKTTIPGYDSNPHKINAAYAYGGVKMTDATTTQFLNGIPFNYYIKINMEGFRDLVNAVGGVDVVNDKDGLTLATQSSEGNKKVFNKGKIHLNGEDALAYVRIRKSDAEGDFGRQKRQQQVMSAVAEKALSTGLIWRFDGILNAIGDNIQTDFTMNDITRIAKDYRSTLSNVENLQVKGEGSRIDGGPWYYVVSDAERARLHDELAENLGMK</sequence>